<keyword evidence="5" id="KW-1185">Reference proteome</keyword>
<feature type="transmembrane region" description="Helical" evidence="2">
    <location>
        <begin position="88"/>
        <end position="108"/>
    </location>
</feature>
<feature type="transmembrane region" description="Helical" evidence="2">
    <location>
        <begin position="20"/>
        <end position="41"/>
    </location>
</feature>
<dbReference type="Proteomes" id="UP000294802">
    <property type="component" value="Unassembled WGS sequence"/>
</dbReference>
<evidence type="ECO:0000313" key="4">
    <source>
        <dbReference type="EMBL" id="TDM05161.1"/>
    </source>
</evidence>
<feature type="compositionally biased region" description="Polar residues" evidence="1">
    <location>
        <begin position="202"/>
        <end position="214"/>
    </location>
</feature>
<comment type="caution">
    <text evidence="4">The sequence shown here is derived from an EMBL/GenBank/DDBJ whole genome shotgun (WGS) entry which is preliminary data.</text>
</comment>
<gene>
    <name evidence="4" type="ORF">ERX29_10605</name>
</gene>
<dbReference type="OrthoDB" id="2418142at2"/>
<dbReference type="InterPro" id="IPR025273">
    <property type="entry name" value="DUF4064"/>
</dbReference>
<dbReference type="AlphaFoldDB" id="A0A4V3BEP6"/>
<feature type="domain" description="DUF4064" evidence="3">
    <location>
        <begin position="14"/>
        <end position="129"/>
    </location>
</feature>
<evidence type="ECO:0000313" key="5">
    <source>
        <dbReference type="Proteomes" id="UP000294802"/>
    </source>
</evidence>
<evidence type="ECO:0000256" key="1">
    <source>
        <dbReference type="SAM" id="MobiDB-lite"/>
    </source>
</evidence>
<dbReference type="Pfam" id="PF13273">
    <property type="entry name" value="DUF4064"/>
    <property type="match status" value="1"/>
</dbReference>
<evidence type="ECO:0000256" key="2">
    <source>
        <dbReference type="SAM" id="Phobius"/>
    </source>
</evidence>
<evidence type="ECO:0000259" key="3">
    <source>
        <dbReference type="Pfam" id="PF13273"/>
    </source>
</evidence>
<sequence length="284" mass="33108">MVKREYTQTVRPVSRIPEKIFGWLAWLTLLAISGFILYSLLVSGNDPNFMENTTSELERQISTNPEIGDFMENNNLTPQEFVDSLLSAGWYLLAFLALPLIIGLIGLLSMKKRILAGILLLIAGLLTLPLFAIFWIPLFFLIAAILLFVRKDKVIRNDDYYDDNRRDTYDRHREAAPTYVERDETLDRKRDYTYDADDVRSNDNNYSDNRQNRTVVDDEVIRSDRDNAYYVDNDAQSGNVTHDDHYVSNDASDYDRDRVKYVDKTKDATAERRQNYNDRMNNRD</sequence>
<keyword evidence="2" id="KW-1133">Transmembrane helix</keyword>
<proteinExistence type="predicted"/>
<feature type="region of interest" description="Disordered" evidence="1">
    <location>
        <begin position="265"/>
        <end position="284"/>
    </location>
</feature>
<keyword evidence="2" id="KW-0812">Transmembrane</keyword>
<reference evidence="4 5" key="1">
    <citation type="submission" date="2019-01" db="EMBL/GenBank/DDBJ databases">
        <title>Draft genome sequences of the type strains of six Macrococcus species.</title>
        <authorList>
            <person name="Mazhar S."/>
            <person name="Altermann E."/>
            <person name="Hill C."/>
            <person name="Mcauliffe O."/>
        </authorList>
    </citation>
    <scope>NUCLEOTIDE SEQUENCE [LARGE SCALE GENOMIC DNA]</scope>
    <source>
        <strain evidence="4 5">CCM4815</strain>
    </source>
</reference>
<accession>A0A4V3BEP6</accession>
<protein>
    <submittedName>
        <fullName evidence="4">DUF4064 domain-containing protein</fullName>
    </submittedName>
</protein>
<keyword evidence="2" id="KW-0472">Membrane</keyword>
<dbReference type="EMBL" id="SCWB01000026">
    <property type="protein sequence ID" value="TDM05161.1"/>
    <property type="molecule type" value="Genomic_DNA"/>
</dbReference>
<feature type="transmembrane region" description="Helical" evidence="2">
    <location>
        <begin position="115"/>
        <end position="148"/>
    </location>
</feature>
<feature type="region of interest" description="Disordered" evidence="1">
    <location>
        <begin position="193"/>
        <end position="218"/>
    </location>
</feature>
<organism evidence="4 5">
    <name type="scientific">Macrococcus lamae</name>
    <dbReference type="NCBI Taxonomy" id="198484"/>
    <lineage>
        <taxon>Bacteria</taxon>
        <taxon>Bacillati</taxon>
        <taxon>Bacillota</taxon>
        <taxon>Bacilli</taxon>
        <taxon>Bacillales</taxon>
        <taxon>Staphylococcaceae</taxon>
        <taxon>Macrococcus</taxon>
    </lineage>
</organism>
<name>A0A4V3BEP6_9STAP</name>
<dbReference type="RefSeq" id="WP_133444650.1">
    <property type="nucleotide sequence ID" value="NZ_SCWB01000026.1"/>
</dbReference>
<feature type="region of interest" description="Disordered" evidence="1">
    <location>
        <begin position="231"/>
        <end position="257"/>
    </location>
</feature>
<feature type="compositionally biased region" description="Basic and acidic residues" evidence="1">
    <location>
        <begin position="241"/>
        <end position="257"/>
    </location>
</feature>